<dbReference type="SFLD" id="SFLDS00005">
    <property type="entry name" value="Isoprenoid_Synthase_Type_I"/>
    <property type="match status" value="1"/>
</dbReference>
<evidence type="ECO:0000313" key="9">
    <source>
        <dbReference type="Proteomes" id="UP000035265"/>
    </source>
</evidence>
<dbReference type="PROSITE" id="PS00444">
    <property type="entry name" value="POLYPRENYL_SYNTHASE_2"/>
    <property type="match status" value="1"/>
</dbReference>
<dbReference type="RefSeq" id="WP_331386742.1">
    <property type="nucleotide sequence ID" value="NZ_JNBQ01000014.1"/>
</dbReference>
<dbReference type="InterPro" id="IPR008949">
    <property type="entry name" value="Isoprenoid_synthase_dom_sf"/>
</dbReference>
<dbReference type="CDD" id="cd00685">
    <property type="entry name" value="Trans_IPPS_HT"/>
    <property type="match status" value="1"/>
</dbReference>
<evidence type="ECO:0000313" key="8">
    <source>
        <dbReference type="EMBL" id="KLN34475.1"/>
    </source>
</evidence>
<dbReference type="STRING" id="264251.FB00_12335"/>
<reference evidence="8 9" key="1">
    <citation type="submission" date="2014-05" db="EMBL/GenBank/DDBJ databases">
        <title>Cellulosimicrobium funkei U11 genome.</title>
        <authorList>
            <person name="Hu C."/>
            <person name="Gong Y."/>
            <person name="Wan W."/>
            <person name="Jiang M."/>
        </authorList>
    </citation>
    <scope>NUCLEOTIDE SEQUENCE [LARGE SCALE GENOMIC DNA]</scope>
    <source>
        <strain evidence="8 9">U11</strain>
    </source>
</reference>
<evidence type="ECO:0000256" key="4">
    <source>
        <dbReference type="ARBA" id="ARBA00022723"/>
    </source>
</evidence>
<dbReference type="GO" id="GO:0004659">
    <property type="term" value="F:prenyltransferase activity"/>
    <property type="evidence" value="ECO:0007669"/>
    <property type="project" value="InterPro"/>
</dbReference>
<dbReference type="SUPFAM" id="SSF48576">
    <property type="entry name" value="Terpenoid synthases"/>
    <property type="match status" value="1"/>
</dbReference>
<dbReference type="Pfam" id="PF00348">
    <property type="entry name" value="polyprenyl_synt"/>
    <property type="match status" value="1"/>
</dbReference>
<keyword evidence="9" id="KW-1185">Reference proteome</keyword>
<dbReference type="Proteomes" id="UP000035265">
    <property type="component" value="Unassembled WGS sequence"/>
</dbReference>
<feature type="region of interest" description="Disordered" evidence="7">
    <location>
        <begin position="1"/>
        <end position="28"/>
    </location>
</feature>
<accession>A0A0H2KLU3</accession>
<dbReference type="Gene3D" id="1.10.600.10">
    <property type="entry name" value="Farnesyl Diphosphate Synthase"/>
    <property type="match status" value="1"/>
</dbReference>
<organism evidence="8 9">
    <name type="scientific">Cellulosimicrobium funkei</name>
    <dbReference type="NCBI Taxonomy" id="264251"/>
    <lineage>
        <taxon>Bacteria</taxon>
        <taxon>Bacillati</taxon>
        <taxon>Actinomycetota</taxon>
        <taxon>Actinomycetes</taxon>
        <taxon>Micrococcales</taxon>
        <taxon>Promicromonosporaceae</taxon>
        <taxon>Cellulosimicrobium</taxon>
    </lineage>
</organism>
<evidence type="ECO:0000256" key="5">
    <source>
        <dbReference type="ARBA" id="ARBA00022842"/>
    </source>
</evidence>
<gene>
    <name evidence="8" type="ORF">FB00_12335</name>
</gene>
<comment type="similarity">
    <text evidence="2 6">Belongs to the FPP/GGPP synthase family.</text>
</comment>
<dbReference type="AlphaFoldDB" id="A0A0H2KLU3"/>
<proteinExistence type="inferred from homology"/>
<evidence type="ECO:0000256" key="1">
    <source>
        <dbReference type="ARBA" id="ARBA00001946"/>
    </source>
</evidence>
<dbReference type="PANTHER" id="PTHR12001:SF85">
    <property type="entry name" value="SHORT CHAIN ISOPRENYL DIPHOSPHATE SYNTHASE"/>
    <property type="match status" value="1"/>
</dbReference>
<keyword evidence="3 6" id="KW-0808">Transferase</keyword>
<dbReference type="EMBL" id="JNBQ01000014">
    <property type="protein sequence ID" value="KLN34475.1"/>
    <property type="molecule type" value="Genomic_DNA"/>
</dbReference>
<dbReference type="GO" id="GO:0008299">
    <property type="term" value="P:isoprenoid biosynthetic process"/>
    <property type="evidence" value="ECO:0007669"/>
    <property type="project" value="InterPro"/>
</dbReference>
<comment type="caution">
    <text evidence="8">The sequence shown here is derived from an EMBL/GenBank/DDBJ whole genome shotgun (WGS) entry which is preliminary data.</text>
</comment>
<evidence type="ECO:0000256" key="7">
    <source>
        <dbReference type="SAM" id="MobiDB-lite"/>
    </source>
</evidence>
<comment type="cofactor">
    <cofactor evidence="1">
        <name>Mg(2+)</name>
        <dbReference type="ChEBI" id="CHEBI:18420"/>
    </cofactor>
</comment>
<protein>
    <submittedName>
        <fullName evidence="8">Polyprenyl synthetase</fullName>
    </submittedName>
</protein>
<keyword evidence="5" id="KW-0460">Magnesium</keyword>
<name>A0A0H2KLU3_9MICO</name>
<dbReference type="InterPro" id="IPR033749">
    <property type="entry name" value="Polyprenyl_synt_CS"/>
</dbReference>
<keyword evidence="4" id="KW-0479">Metal-binding</keyword>
<feature type="compositionally biased region" description="Low complexity" evidence="7">
    <location>
        <begin position="1"/>
        <end position="18"/>
    </location>
</feature>
<dbReference type="InterPro" id="IPR000092">
    <property type="entry name" value="Polyprenyl_synt"/>
</dbReference>
<dbReference type="PANTHER" id="PTHR12001">
    <property type="entry name" value="GERANYLGERANYL PYROPHOSPHATE SYNTHASE"/>
    <property type="match status" value="1"/>
</dbReference>
<evidence type="ECO:0000256" key="6">
    <source>
        <dbReference type="RuleBase" id="RU004466"/>
    </source>
</evidence>
<evidence type="ECO:0000256" key="2">
    <source>
        <dbReference type="ARBA" id="ARBA00006706"/>
    </source>
</evidence>
<dbReference type="PATRIC" id="fig|264251.5.peg.2511"/>
<evidence type="ECO:0000256" key="3">
    <source>
        <dbReference type="ARBA" id="ARBA00022679"/>
    </source>
</evidence>
<dbReference type="GO" id="GO:0046872">
    <property type="term" value="F:metal ion binding"/>
    <property type="evidence" value="ECO:0007669"/>
    <property type="project" value="UniProtKB-KW"/>
</dbReference>
<sequence length="392" mass="40990">MPNPSLPTSSSPEPLVPEATPSVSDPSPIALVDREGVRAGVDEALHVTTAALRDELTSTHPDADPLADATDELVAGGKRLRAAFCYWSWRAHGGDPDGPHRDVVLRAGAALELFQAAALFHDDVMDASDTRRGHPTAHRAFGARHRALGWSGDADRYGENTAILLGDLALIASHRELGDALDALPADVATRSRVVFGRMQTEVIVGQYLDVQAQVLPWGDDPAADELRARAVIRSKSARYSVEHPIALGAALAGADEAAVAATSAFGLPVGEAFQLRDDVLGVFGDARVTGKPAGDDLREGKRTVLVVRALAAATPAQRDLLLTHLGDPDLDAGTVEELRAVLVETGARDAVESLIAELTDRASSALAGAGLDEPGAAMLGLLARAAVERTA</sequence>